<dbReference type="AlphaFoldDB" id="A0A1I4Z8F1"/>
<sequence length="215" mass="24033">MYIAQIQFKYMKSGILLLVMLLVGLGTYAQIEIPRTTNTGGLLKAEPDSKSGFPLLKVEEPEESKYLKNDDPKKIDFRKTNDELITAGDVVEKKWKKDRDIKNSYKEDQYLGDFTTGGKFVELYARDHEYVDGDKVRIIVNGVEIQSITLGGGYHPILVKLESGFNNIEFEALNQGTSGPNTAELKVLDEDGKLVTTKVWNLLTGAKASLIVVKK</sequence>
<dbReference type="Proteomes" id="UP000199153">
    <property type="component" value="Unassembled WGS sequence"/>
</dbReference>
<evidence type="ECO:0000313" key="1">
    <source>
        <dbReference type="EMBL" id="SFN46303.1"/>
    </source>
</evidence>
<name>A0A1I4Z8F1_9FLAO</name>
<keyword evidence="2" id="KW-1185">Reference proteome</keyword>
<reference evidence="1 2" key="1">
    <citation type="submission" date="2016-10" db="EMBL/GenBank/DDBJ databases">
        <authorList>
            <person name="de Groot N.N."/>
        </authorList>
    </citation>
    <scope>NUCLEOTIDE SEQUENCE [LARGE SCALE GENOMIC DNA]</scope>
    <source>
        <strain evidence="1 2">DSM 17794</strain>
    </source>
</reference>
<dbReference type="STRING" id="287099.SAMN05660413_01173"/>
<evidence type="ECO:0008006" key="3">
    <source>
        <dbReference type="Google" id="ProtNLM"/>
    </source>
</evidence>
<protein>
    <recommendedName>
        <fullName evidence="3">Secreted protein</fullName>
    </recommendedName>
</protein>
<evidence type="ECO:0000313" key="2">
    <source>
        <dbReference type="Proteomes" id="UP000199153"/>
    </source>
</evidence>
<dbReference type="EMBL" id="FOVL01000005">
    <property type="protein sequence ID" value="SFN46303.1"/>
    <property type="molecule type" value="Genomic_DNA"/>
</dbReference>
<gene>
    <name evidence="1" type="ORF">SAMN05660413_01173</name>
</gene>
<accession>A0A1I4Z8F1</accession>
<organism evidence="1 2">
    <name type="scientific">Salegentibacter flavus</name>
    <dbReference type="NCBI Taxonomy" id="287099"/>
    <lineage>
        <taxon>Bacteria</taxon>
        <taxon>Pseudomonadati</taxon>
        <taxon>Bacteroidota</taxon>
        <taxon>Flavobacteriia</taxon>
        <taxon>Flavobacteriales</taxon>
        <taxon>Flavobacteriaceae</taxon>
        <taxon>Salegentibacter</taxon>
    </lineage>
</organism>
<proteinExistence type="predicted"/>